<evidence type="ECO:0000313" key="12">
    <source>
        <dbReference type="Proteomes" id="UP000029964"/>
    </source>
</evidence>
<feature type="repeat" description="TPR" evidence="7">
    <location>
        <begin position="66"/>
        <end position="99"/>
    </location>
</feature>
<dbReference type="Pfam" id="PF13181">
    <property type="entry name" value="TPR_8"/>
    <property type="match status" value="1"/>
</dbReference>
<dbReference type="STRING" id="857340.A0A086T0P0"/>
<dbReference type="InterPro" id="IPR051727">
    <property type="entry name" value="DnaJ_C3_Co-chaperones"/>
</dbReference>
<evidence type="ECO:0000256" key="4">
    <source>
        <dbReference type="ARBA" id="ARBA00022803"/>
    </source>
</evidence>
<dbReference type="PROSITE" id="PS50005">
    <property type="entry name" value="TPR"/>
    <property type="match status" value="3"/>
</dbReference>
<dbReference type="GO" id="GO:0034975">
    <property type="term" value="P:protein folding in endoplasmic reticulum"/>
    <property type="evidence" value="ECO:0007669"/>
    <property type="project" value="TreeGrafter"/>
</dbReference>
<feature type="signal peptide" evidence="9">
    <location>
        <begin position="1"/>
        <end position="20"/>
    </location>
</feature>
<sequence length="533" mass="57720">MALRLWTLAVAAGLIATSAAISPQDIPSDLPVSSLLTTAQTHLTRGETHEALAYYDAAISRDPSNYLSIFKRGATYLSLGRTNQATEDFNKVLALEPGFEGAHTQLAKIKSKNADWDGARAEYLAAHKGPGSPEVAELEEARGAAQLAEAAANAGQWEECVSQAGVAIFVASRSPSLRELRSRCRFERGEVEEGMQDLRHLLAMRPGDTAPHVLISAATFYGLGDMDGGMAQIRKCLHSDPDSKVCKKLLKQQKAIQKKYSKIVAQLQKGQTTTAGRGLVGHGEDTGLITDIKQQVADLREAGSIPAATKAALYETVIELTCQAYSESNHRDVAKYCDESLELNPKSFWGLFHRGKALLKKEDYQAAINTLKEAAEADPSKQDKVNPVIQKAQIALKRSKTKDYYKVLGVANDADEKQIKSAYRKASKRYHPDKAAKQGITKEEAEKKMASINEAYEVLSDPELRARFDRGDDPNSNERGSPFEGSPFQHFGGGGHQFRYTHSSGGFRKGGGGGGGGWPFGGGGGPFGAQFNF</sequence>
<dbReference type="SMART" id="SM00028">
    <property type="entry name" value="TPR"/>
    <property type="match status" value="4"/>
</dbReference>
<keyword evidence="4 7" id="KW-0802">TPR repeat</keyword>
<gene>
    <name evidence="11" type="ORF">ACRE_063520</name>
</gene>
<keyword evidence="2 9" id="KW-0732">Signal</keyword>
<accession>A0A086T0P0</accession>
<evidence type="ECO:0000256" key="1">
    <source>
        <dbReference type="ARBA" id="ARBA00004319"/>
    </source>
</evidence>
<keyword evidence="12" id="KW-1185">Reference proteome</keyword>
<evidence type="ECO:0000256" key="2">
    <source>
        <dbReference type="ARBA" id="ARBA00022729"/>
    </source>
</evidence>
<dbReference type="CDD" id="cd06257">
    <property type="entry name" value="DnaJ"/>
    <property type="match status" value="1"/>
</dbReference>
<keyword evidence="5" id="KW-0256">Endoplasmic reticulum</keyword>
<evidence type="ECO:0000256" key="5">
    <source>
        <dbReference type="ARBA" id="ARBA00022824"/>
    </source>
</evidence>
<feature type="domain" description="J" evidence="10">
    <location>
        <begin position="403"/>
        <end position="472"/>
    </location>
</feature>
<dbReference type="FunFam" id="1.25.40.10:FF:000224">
    <property type="entry name" value="DnaJ and TPR domain protein"/>
    <property type="match status" value="1"/>
</dbReference>
<evidence type="ECO:0000256" key="9">
    <source>
        <dbReference type="SAM" id="SignalP"/>
    </source>
</evidence>
<dbReference type="SMART" id="SM00271">
    <property type="entry name" value="DnaJ"/>
    <property type="match status" value="1"/>
</dbReference>
<dbReference type="EMBL" id="JPKY01000082">
    <property type="protein sequence ID" value="KFH42922.1"/>
    <property type="molecule type" value="Genomic_DNA"/>
</dbReference>
<dbReference type="PROSITE" id="PS50076">
    <property type="entry name" value="DNAJ_2"/>
    <property type="match status" value="1"/>
</dbReference>
<dbReference type="PRINTS" id="PR00625">
    <property type="entry name" value="JDOMAIN"/>
</dbReference>
<evidence type="ECO:0000256" key="6">
    <source>
        <dbReference type="ARBA" id="ARBA00073740"/>
    </source>
</evidence>
<evidence type="ECO:0000259" key="10">
    <source>
        <dbReference type="PROSITE" id="PS50076"/>
    </source>
</evidence>
<keyword evidence="3" id="KW-0677">Repeat</keyword>
<evidence type="ECO:0000256" key="3">
    <source>
        <dbReference type="ARBA" id="ARBA00022737"/>
    </source>
</evidence>
<dbReference type="GO" id="GO:0051787">
    <property type="term" value="F:misfolded protein binding"/>
    <property type="evidence" value="ECO:0007669"/>
    <property type="project" value="TreeGrafter"/>
</dbReference>
<dbReference type="SUPFAM" id="SSF48452">
    <property type="entry name" value="TPR-like"/>
    <property type="match status" value="1"/>
</dbReference>
<dbReference type="SUPFAM" id="SSF46565">
    <property type="entry name" value="Chaperone J-domain"/>
    <property type="match status" value="1"/>
</dbReference>
<evidence type="ECO:0000256" key="7">
    <source>
        <dbReference type="PROSITE-ProRule" id="PRU00339"/>
    </source>
</evidence>
<comment type="caution">
    <text evidence="11">The sequence shown here is derived from an EMBL/GenBank/DDBJ whole genome shotgun (WGS) entry which is preliminary data.</text>
</comment>
<feature type="compositionally biased region" description="Basic and acidic residues" evidence="8">
    <location>
        <begin position="463"/>
        <end position="473"/>
    </location>
</feature>
<dbReference type="HOGENOM" id="CLU_015935_0_1_1"/>
<feature type="chain" id="PRO_5001815294" description="Tetratricopeptide repeat and J domain-containing co-chaperone DNJ1" evidence="9">
    <location>
        <begin position="21"/>
        <end position="533"/>
    </location>
</feature>
<organism evidence="11 12">
    <name type="scientific">Hapsidospora chrysogenum (strain ATCC 11550 / CBS 779.69 / DSM 880 / IAM 14645 / JCM 23072 / IMI 49137)</name>
    <name type="common">Acremonium chrysogenum</name>
    <dbReference type="NCBI Taxonomy" id="857340"/>
    <lineage>
        <taxon>Eukaryota</taxon>
        <taxon>Fungi</taxon>
        <taxon>Dikarya</taxon>
        <taxon>Ascomycota</taxon>
        <taxon>Pezizomycotina</taxon>
        <taxon>Sordariomycetes</taxon>
        <taxon>Hypocreomycetidae</taxon>
        <taxon>Hypocreales</taxon>
        <taxon>Bionectriaceae</taxon>
        <taxon>Hapsidospora</taxon>
    </lineage>
</organism>
<proteinExistence type="predicted"/>
<dbReference type="InterPro" id="IPR019734">
    <property type="entry name" value="TPR_rpt"/>
</dbReference>
<dbReference type="InterPro" id="IPR036869">
    <property type="entry name" value="J_dom_sf"/>
</dbReference>
<feature type="repeat" description="TPR" evidence="7">
    <location>
        <begin position="348"/>
        <end position="381"/>
    </location>
</feature>
<dbReference type="AlphaFoldDB" id="A0A086T0P0"/>
<dbReference type="Gene3D" id="1.25.40.10">
    <property type="entry name" value="Tetratricopeptide repeat domain"/>
    <property type="match status" value="1"/>
</dbReference>
<dbReference type="GO" id="GO:0005788">
    <property type="term" value="C:endoplasmic reticulum lumen"/>
    <property type="evidence" value="ECO:0007669"/>
    <property type="project" value="UniProtKB-SubCell"/>
</dbReference>
<dbReference type="Pfam" id="PF00226">
    <property type="entry name" value="DnaJ"/>
    <property type="match status" value="1"/>
</dbReference>
<evidence type="ECO:0000313" key="11">
    <source>
        <dbReference type="EMBL" id="KFH42922.1"/>
    </source>
</evidence>
<evidence type="ECO:0000256" key="8">
    <source>
        <dbReference type="SAM" id="MobiDB-lite"/>
    </source>
</evidence>
<feature type="region of interest" description="Disordered" evidence="8">
    <location>
        <begin position="463"/>
        <end position="499"/>
    </location>
</feature>
<dbReference type="PANTHER" id="PTHR44140:SF2">
    <property type="entry name" value="LD25575P"/>
    <property type="match status" value="1"/>
</dbReference>
<protein>
    <recommendedName>
        <fullName evidence="6">Tetratricopeptide repeat and J domain-containing co-chaperone DNJ1</fullName>
    </recommendedName>
</protein>
<feature type="repeat" description="TPR" evidence="7">
    <location>
        <begin position="32"/>
        <end position="65"/>
    </location>
</feature>
<dbReference type="OrthoDB" id="1726119at2759"/>
<dbReference type="GO" id="GO:0051087">
    <property type="term" value="F:protein-folding chaperone binding"/>
    <property type="evidence" value="ECO:0007669"/>
    <property type="project" value="TreeGrafter"/>
</dbReference>
<dbReference type="Proteomes" id="UP000029964">
    <property type="component" value="Unassembled WGS sequence"/>
</dbReference>
<comment type="subcellular location">
    <subcellularLocation>
        <location evidence="1">Endoplasmic reticulum lumen</location>
    </subcellularLocation>
</comment>
<dbReference type="InterPro" id="IPR001623">
    <property type="entry name" value="DnaJ_domain"/>
</dbReference>
<dbReference type="Gene3D" id="1.10.287.110">
    <property type="entry name" value="DnaJ domain"/>
    <property type="match status" value="1"/>
</dbReference>
<name>A0A086T0P0_HAPC1</name>
<dbReference type="Pfam" id="PF13432">
    <property type="entry name" value="TPR_16"/>
    <property type="match status" value="1"/>
</dbReference>
<dbReference type="PANTHER" id="PTHR44140">
    <property type="entry name" value="LD25575P"/>
    <property type="match status" value="1"/>
</dbReference>
<reference evidence="12" key="1">
    <citation type="journal article" date="2014" name="Genome Announc.">
        <title>Genome sequence and annotation of Acremonium chrysogenum, producer of the beta-lactam antibiotic cephalosporin C.</title>
        <authorList>
            <person name="Terfehr D."/>
            <person name="Dahlmann T.A."/>
            <person name="Specht T."/>
            <person name="Zadra I."/>
            <person name="Kuernsteiner H."/>
            <person name="Kueck U."/>
        </authorList>
    </citation>
    <scope>NUCLEOTIDE SEQUENCE [LARGE SCALE GENOMIC DNA]</scope>
    <source>
        <strain evidence="12">ATCC 11550 / CBS 779.69 / DSM 880 / IAM 14645 / JCM 23072 / IMI 49137</strain>
    </source>
</reference>
<dbReference type="InterPro" id="IPR011990">
    <property type="entry name" value="TPR-like_helical_dom_sf"/>
</dbReference>